<sequence>MRSSFHDSSPSSSRSRTRDPEHFRSHSTHRDLHTREAAAHAVELSNLLDKCRLLETTLKARDKEIHDLRKDRDRLLDERKRMQHKMAHQEAAQATAVANALAAVARAAPTPPPKPPKYRSSTTSRSHPEYSTSSSAESFSASHSKKTCRTTTTSMTSIHALPTYQDEYIAHLQSFDLFMTKTDSWSGAQVIQAVRDLNSEILQFSASLTELHYAIDSSNGGQRPAINPNAMSQAKQNTATRLGIPFMHLLSTRDHTQDSSMLVQFGLQAALCTIIDRTLASFCVGFPAKYDALLTQIYLRMCSSEPQATSSRWRSLCHRYITTLFPTLEEQAQEDIVDDAVRWSMDILTLSGTPIPKENLRNRFESQLQHIAQSTLRIAAVTKEQVLSTNFEVVSVEFGRDFERKHMANLFDEYYTGGAKDGNGERILCTTEVGLKCFSGSGADERTLVQPTVILESVVQVI</sequence>
<feature type="region of interest" description="Disordered" evidence="2">
    <location>
        <begin position="1"/>
        <end position="34"/>
    </location>
</feature>
<keyword evidence="1" id="KW-0175">Coiled coil</keyword>
<gene>
    <name evidence="3" type="ORF">BJ322DRAFT_1003136</name>
</gene>
<reference evidence="3" key="1">
    <citation type="journal article" date="2020" name="Nat. Commun.">
        <title>Large-scale genome sequencing of mycorrhizal fungi provides insights into the early evolution of symbiotic traits.</title>
        <authorList>
            <person name="Miyauchi S."/>
            <person name="Kiss E."/>
            <person name="Kuo A."/>
            <person name="Drula E."/>
            <person name="Kohler A."/>
            <person name="Sanchez-Garcia M."/>
            <person name="Morin E."/>
            <person name="Andreopoulos B."/>
            <person name="Barry K.W."/>
            <person name="Bonito G."/>
            <person name="Buee M."/>
            <person name="Carver A."/>
            <person name="Chen C."/>
            <person name="Cichocki N."/>
            <person name="Clum A."/>
            <person name="Culley D."/>
            <person name="Crous P.W."/>
            <person name="Fauchery L."/>
            <person name="Girlanda M."/>
            <person name="Hayes R.D."/>
            <person name="Keri Z."/>
            <person name="LaButti K."/>
            <person name="Lipzen A."/>
            <person name="Lombard V."/>
            <person name="Magnuson J."/>
            <person name="Maillard F."/>
            <person name="Murat C."/>
            <person name="Nolan M."/>
            <person name="Ohm R.A."/>
            <person name="Pangilinan J."/>
            <person name="Pereira M.F."/>
            <person name="Perotto S."/>
            <person name="Peter M."/>
            <person name="Pfister S."/>
            <person name="Riley R."/>
            <person name="Sitrit Y."/>
            <person name="Stielow J.B."/>
            <person name="Szollosi G."/>
            <person name="Zifcakova L."/>
            <person name="Stursova M."/>
            <person name="Spatafora J.W."/>
            <person name="Tedersoo L."/>
            <person name="Vaario L.M."/>
            <person name="Yamada A."/>
            <person name="Yan M."/>
            <person name="Wang P."/>
            <person name="Xu J."/>
            <person name="Bruns T."/>
            <person name="Baldrian P."/>
            <person name="Vilgalys R."/>
            <person name="Dunand C."/>
            <person name="Henrissat B."/>
            <person name="Grigoriev I.V."/>
            <person name="Hibbett D."/>
            <person name="Nagy L.G."/>
            <person name="Martin F.M."/>
        </authorList>
    </citation>
    <scope>NUCLEOTIDE SEQUENCE</scope>
    <source>
        <strain evidence="3">UH-Tt-Lm1</strain>
    </source>
</reference>
<evidence type="ECO:0000256" key="2">
    <source>
        <dbReference type="SAM" id="MobiDB-lite"/>
    </source>
</evidence>
<reference evidence="3" key="2">
    <citation type="submission" date="2020-11" db="EMBL/GenBank/DDBJ databases">
        <authorList>
            <consortium name="DOE Joint Genome Institute"/>
            <person name="Kuo A."/>
            <person name="Miyauchi S."/>
            <person name="Kiss E."/>
            <person name="Drula E."/>
            <person name="Kohler A."/>
            <person name="Sanchez-Garcia M."/>
            <person name="Andreopoulos B."/>
            <person name="Barry K.W."/>
            <person name="Bonito G."/>
            <person name="Buee M."/>
            <person name="Carver A."/>
            <person name="Chen C."/>
            <person name="Cichocki N."/>
            <person name="Clum A."/>
            <person name="Culley D."/>
            <person name="Crous P.W."/>
            <person name="Fauchery L."/>
            <person name="Girlanda M."/>
            <person name="Hayes R."/>
            <person name="Keri Z."/>
            <person name="Labutti K."/>
            <person name="Lipzen A."/>
            <person name="Lombard V."/>
            <person name="Magnuson J."/>
            <person name="Maillard F."/>
            <person name="Morin E."/>
            <person name="Murat C."/>
            <person name="Nolan M."/>
            <person name="Ohm R."/>
            <person name="Pangilinan J."/>
            <person name="Pereira M."/>
            <person name="Perotto S."/>
            <person name="Peter M."/>
            <person name="Riley R."/>
            <person name="Sitrit Y."/>
            <person name="Stielow B."/>
            <person name="Szollosi G."/>
            <person name="Zifcakova L."/>
            <person name="Stursova M."/>
            <person name="Spatafora J.W."/>
            <person name="Tedersoo L."/>
            <person name="Vaario L.-M."/>
            <person name="Yamada A."/>
            <person name="Yan M."/>
            <person name="Wang P."/>
            <person name="Xu J."/>
            <person name="Bruns T."/>
            <person name="Baldrian P."/>
            <person name="Vilgalys R."/>
            <person name="Henrissat B."/>
            <person name="Grigoriev I.V."/>
            <person name="Hibbett D."/>
            <person name="Nagy L.G."/>
            <person name="Martin F.M."/>
        </authorList>
    </citation>
    <scope>NUCLEOTIDE SEQUENCE</scope>
    <source>
        <strain evidence="3">UH-Tt-Lm1</strain>
    </source>
</reference>
<feature type="compositionally biased region" description="Low complexity" evidence="2">
    <location>
        <begin position="129"/>
        <end position="142"/>
    </location>
</feature>
<protein>
    <submittedName>
        <fullName evidence="3">Uncharacterized protein</fullName>
    </submittedName>
</protein>
<feature type="coiled-coil region" evidence="1">
    <location>
        <begin position="58"/>
        <end position="92"/>
    </location>
</feature>
<evidence type="ECO:0000313" key="3">
    <source>
        <dbReference type="EMBL" id="KAF9787494.1"/>
    </source>
</evidence>
<evidence type="ECO:0000256" key="1">
    <source>
        <dbReference type="SAM" id="Coils"/>
    </source>
</evidence>
<name>A0A9P6HL13_9AGAM</name>
<keyword evidence="4" id="KW-1185">Reference proteome</keyword>
<dbReference type="Proteomes" id="UP000736335">
    <property type="component" value="Unassembled WGS sequence"/>
</dbReference>
<dbReference type="OrthoDB" id="3173171at2759"/>
<comment type="caution">
    <text evidence="3">The sequence shown here is derived from an EMBL/GenBank/DDBJ whole genome shotgun (WGS) entry which is preliminary data.</text>
</comment>
<dbReference type="EMBL" id="WIUZ02000005">
    <property type="protein sequence ID" value="KAF9787494.1"/>
    <property type="molecule type" value="Genomic_DNA"/>
</dbReference>
<accession>A0A9P6HL13</accession>
<proteinExistence type="predicted"/>
<evidence type="ECO:0000313" key="4">
    <source>
        <dbReference type="Proteomes" id="UP000736335"/>
    </source>
</evidence>
<organism evidence="3 4">
    <name type="scientific">Thelephora terrestris</name>
    <dbReference type="NCBI Taxonomy" id="56493"/>
    <lineage>
        <taxon>Eukaryota</taxon>
        <taxon>Fungi</taxon>
        <taxon>Dikarya</taxon>
        <taxon>Basidiomycota</taxon>
        <taxon>Agaricomycotina</taxon>
        <taxon>Agaricomycetes</taxon>
        <taxon>Thelephorales</taxon>
        <taxon>Thelephoraceae</taxon>
        <taxon>Thelephora</taxon>
    </lineage>
</organism>
<feature type="compositionally biased region" description="Basic and acidic residues" evidence="2">
    <location>
        <begin position="16"/>
        <end position="34"/>
    </location>
</feature>
<feature type="compositionally biased region" description="Low complexity" evidence="2">
    <location>
        <begin position="1"/>
        <end position="14"/>
    </location>
</feature>
<dbReference type="AlphaFoldDB" id="A0A9P6HL13"/>
<feature type="region of interest" description="Disordered" evidence="2">
    <location>
        <begin position="106"/>
        <end position="151"/>
    </location>
</feature>